<comment type="catalytic activity">
    <reaction evidence="5 7">
        <text>hydrogencarbonate + H(+) = CO2 + H2O</text>
        <dbReference type="Rhea" id="RHEA:10748"/>
        <dbReference type="ChEBI" id="CHEBI:15377"/>
        <dbReference type="ChEBI" id="CHEBI:15378"/>
        <dbReference type="ChEBI" id="CHEBI:16526"/>
        <dbReference type="ChEBI" id="CHEBI:17544"/>
        <dbReference type="EC" id="4.2.1.1"/>
    </reaction>
</comment>
<dbReference type="GO" id="GO:0004089">
    <property type="term" value="F:carbonate dehydratase activity"/>
    <property type="evidence" value="ECO:0007669"/>
    <property type="project" value="UniProtKB-UniRule"/>
</dbReference>
<comment type="similarity">
    <text evidence="1 7">Belongs to the beta-class carbonic anhydrase family.</text>
</comment>
<evidence type="ECO:0000256" key="4">
    <source>
        <dbReference type="ARBA" id="ARBA00023239"/>
    </source>
</evidence>
<gene>
    <name evidence="8" type="ORF">F6R98_08455</name>
</gene>
<evidence type="ECO:0000256" key="2">
    <source>
        <dbReference type="ARBA" id="ARBA00022723"/>
    </source>
</evidence>
<feature type="binding site" evidence="6">
    <location>
        <position position="44"/>
    </location>
    <ligand>
        <name>Zn(2+)</name>
        <dbReference type="ChEBI" id="CHEBI:29105"/>
    </ligand>
</feature>
<dbReference type="Gene3D" id="3.40.1050.10">
    <property type="entry name" value="Carbonic anhydrase"/>
    <property type="match status" value="1"/>
</dbReference>
<dbReference type="KEGG" id="mmob:F6R98_08455"/>
<evidence type="ECO:0000256" key="3">
    <source>
        <dbReference type="ARBA" id="ARBA00022833"/>
    </source>
</evidence>
<dbReference type="FunFam" id="3.40.1050.10:FF:000001">
    <property type="entry name" value="Carbonic anhydrase"/>
    <property type="match status" value="1"/>
</dbReference>
<evidence type="ECO:0000313" key="8">
    <source>
        <dbReference type="EMBL" id="QFY42649.1"/>
    </source>
</evidence>
<dbReference type="RefSeq" id="WP_153248644.1">
    <property type="nucleotide sequence ID" value="NZ_CP044205.1"/>
</dbReference>
<dbReference type="PANTHER" id="PTHR11002">
    <property type="entry name" value="CARBONIC ANHYDRASE"/>
    <property type="match status" value="1"/>
</dbReference>
<feature type="binding site" evidence="6">
    <location>
        <position position="42"/>
    </location>
    <ligand>
        <name>Zn(2+)</name>
        <dbReference type="ChEBI" id="CHEBI:29105"/>
    </ligand>
</feature>
<dbReference type="InterPro" id="IPR036874">
    <property type="entry name" value="Carbonic_anhydrase_sf"/>
</dbReference>
<evidence type="ECO:0000256" key="7">
    <source>
        <dbReference type="RuleBase" id="RU003956"/>
    </source>
</evidence>
<dbReference type="InParanoid" id="A0A5Q0BGI6"/>
<dbReference type="AlphaFoldDB" id="A0A5Q0BGI6"/>
<keyword evidence="9" id="KW-1185">Reference proteome</keyword>
<dbReference type="SMART" id="SM00947">
    <property type="entry name" value="Pro_CA"/>
    <property type="match status" value="1"/>
</dbReference>
<reference evidence="8 9" key="1">
    <citation type="submission" date="2019-09" db="EMBL/GenBank/DDBJ databases">
        <title>Ecophysiology of the spiral-shaped methanotroph Methylospira mobilis as revealed by the complete genome sequence.</title>
        <authorList>
            <person name="Oshkin I.Y."/>
            <person name="Dedysh S.N."/>
            <person name="Miroshnikov K."/>
            <person name="Danilova O.V."/>
            <person name="Hakobyan A."/>
            <person name="Liesack W."/>
        </authorList>
    </citation>
    <scope>NUCLEOTIDE SEQUENCE [LARGE SCALE GENOMIC DNA]</scope>
    <source>
        <strain evidence="8 9">Shm1</strain>
    </source>
</reference>
<feature type="binding site" evidence="6">
    <location>
        <position position="98"/>
    </location>
    <ligand>
        <name>Zn(2+)</name>
        <dbReference type="ChEBI" id="CHEBI:29105"/>
    </ligand>
</feature>
<dbReference type="PANTHER" id="PTHR11002:SF76">
    <property type="entry name" value="CARBONIC ANHYDRASE"/>
    <property type="match status" value="1"/>
</dbReference>
<evidence type="ECO:0000313" key="9">
    <source>
        <dbReference type="Proteomes" id="UP000325755"/>
    </source>
</evidence>
<organism evidence="8 9">
    <name type="scientific">Candidatus Methylospira mobilis</name>
    <dbReference type="NCBI Taxonomy" id="1808979"/>
    <lineage>
        <taxon>Bacteria</taxon>
        <taxon>Pseudomonadati</taxon>
        <taxon>Pseudomonadota</taxon>
        <taxon>Gammaproteobacteria</taxon>
        <taxon>Methylococcales</taxon>
        <taxon>Methylococcaceae</taxon>
        <taxon>Candidatus Methylospira</taxon>
    </lineage>
</organism>
<dbReference type="SUPFAM" id="SSF53056">
    <property type="entry name" value="beta-carbonic anhydrase, cab"/>
    <property type="match status" value="1"/>
</dbReference>
<dbReference type="NCBIfam" id="NF007756">
    <property type="entry name" value="PRK10437.1"/>
    <property type="match status" value="1"/>
</dbReference>
<protein>
    <recommendedName>
        <fullName evidence="7">Carbonic anhydrase</fullName>
        <ecNumber evidence="7">4.2.1.1</ecNumber>
    </recommendedName>
    <alternativeName>
        <fullName evidence="7">Carbonate dehydratase</fullName>
    </alternativeName>
</protein>
<dbReference type="FunCoup" id="A0A5Q0BGI6">
    <property type="interactions" value="281"/>
</dbReference>
<comment type="cofactor">
    <cofactor evidence="6">
        <name>Zn(2+)</name>
        <dbReference type="ChEBI" id="CHEBI:29105"/>
    </cofactor>
    <text evidence="6">Binds 1 zinc ion per subunit.</text>
</comment>
<feature type="binding site" evidence="6">
    <location>
        <position position="101"/>
    </location>
    <ligand>
        <name>Zn(2+)</name>
        <dbReference type="ChEBI" id="CHEBI:29105"/>
    </ligand>
</feature>
<evidence type="ECO:0000256" key="6">
    <source>
        <dbReference type="PIRSR" id="PIRSR601765-1"/>
    </source>
</evidence>
<dbReference type="InterPro" id="IPR001765">
    <property type="entry name" value="Carbonic_anhydrase"/>
</dbReference>
<dbReference type="OrthoDB" id="9797527at2"/>
<evidence type="ECO:0000256" key="5">
    <source>
        <dbReference type="ARBA" id="ARBA00048348"/>
    </source>
</evidence>
<name>A0A5Q0BGI6_9GAMM</name>
<dbReference type="Proteomes" id="UP000325755">
    <property type="component" value="Chromosome"/>
</dbReference>
<dbReference type="EC" id="4.2.1.1" evidence="7"/>
<comment type="function">
    <text evidence="7">Reversible hydration of carbon dioxide.</text>
</comment>
<keyword evidence="2 6" id="KW-0479">Metal-binding</keyword>
<dbReference type="CDD" id="cd00883">
    <property type="entry name" value="beta_CA_cladeA"/>
    <property type="match status" value="1"/>
</dbReference>
<sequence>MTNLNHLLESNRRWATATYAADPDFFEKSNLMQTPKYLWIGCSDSRVPATQVTGLKPGEIFEHRNVANLVVHSDLNCLSVIQYAIDVLQVEHILVVGHYGCGGVCAALEGSAHGLVDNWLRHIQDVIGHHEAWMSNQLDFNTRWKALCEFNVIEQVRNIARTTVVGHAWRRGQNLKVHGWIYGINDGIIKDLSVTLDQRANIESVIRSSIEKSYTRHTCNQPCARYDDRSNYYISRQNLSQNRHIACEIGARQKPFIQQNRSQSFYAHNGSLLELSR</sequence>
<dbReference type="PROSITE" id="PS00704">
    <property type="entry name" value="PROK_CO2_ANHYDRASE_1"/>
    <property type="match status" value="1"/>
</dbReference>
<keyword evidence="3 6" id="KW-0862">Zinc</keyword>
<dbReference type="PROSITE" id="PS00705">
    <property type="entry name" value="PROK_CO2_ANHYDRASE_2"/>
    <property type="match status" value="1"/>
</dbReference>
<dbReference type="GO" id="GO:0015976">
    <property type="term" value="P:carbon utilization"/>
    <property type="evidence" value="ECO:0007669"/>
    <property type="project" value="InterPro"/>
</dbReference>
<dbReference type="InterPro" id="IPR015892">
    <property type="entry name" value="Carbonic_anhydrase_CS"/>
</dbReference>
<dbReference type="Pfam" id="PF00484">
    <property type="entry name" value="Pro_CA"/>
    <property type="match status" value="1"/>
</dbReference>
<keyword evidence="4 7" id="KW-0456">Lyase</keyword>
<accession>A0A5Q0BGI6</accession>
<dbReference type="GO" id="GO:0008270">
    <property type="term" value="F:zinc ion binding"/>
    <property type="evidence" value="ECO:0007669"/>
    <property type="project" value="UniProtKB-UniRule"/>
</dbReference>
<proteinExistence type="inferred from homology"/>
<dbReference type="EMBL" id="CP044205">
    <property type="protein sequence ID" value="QFY42649.1"/>
    <property type="molecule type" value="Genomic_DNA"/>
</dbReference>
<evidence type="ECO:0000256" key="1">
    <source>
        <dbReference type="ARBA" id="ARBA00006217"/>
    </source>
</evidence>